<dbReference type="Proteomes" id="UP000887579">
    <property type="component" value="Unplaced"/>
</dbReference>
<evidence type="ECO:0000313" key="1">
    <source>
        <dbReference type="Proteomes" id="UP000887579"/>
    </source>
</evidence>
<accession>A0AC34F857</accession>
<evidence type="ECO:0000313" key="2">
    <source>
        <dbReference type="WBParaSite" id="ES5_v2.g13306.t1"/>
    </source>
</evidence>
<name>A0AC34F857_9BILA</name>
<protein>
    <submittedName>
        <fullName evidence="2">ATPase AAA-type core domain-containing protein</fullName>
    </submittedName>
</protein>
<organism evidence="1 2">
    <name type="scientific">Panagrolaimus sp. ES5</name>
    <dbReference type="NCBI Taxonomy" id="591445"/>
    <lineage>
        <taxon>Eukaryota</taxon>
        <taxon>Metazoa</taxon>
        <taxon>Ecdysozoa</taxon>
        <taxon>Nematoda</taxon>
        <taxon>Chromadorea</taxon>
        <taxon>Rhabditida</taxon>
        <taxon>Tylenchina</taxon>
        <taxon>Panagrolaimomorpha</taxon>
        <taxon>Panagrolaimoidea</taxon>
        <taxon>Panagrolaimidae</taxon>
        <taxon>Panagrolaimus</taxon>
    </lineage>
</organism>
<reference evidence="2" key="1">
    <citation type="submission" date="2022-11" db="UniProtKB">
        <authorList>
            <consortium name="WormBaseParasite"/>
        </authorList>
    </citation>
    <scope>IDENTIFICATION</scope>
</reference>
<sequence length="253" mass="28456">MSRGTLKSTLRLSPSLAAAKRVFDRALNKRRKKVKFCKIIHKKNITPLDSKIKRRSFGEYFDGGDPALSFTELTDHSAQSFDNKESSPPQKINSSDDEDDDADVLIVDEVSSAQKTTSSEHSAQEPIVISLSDSTLEESVIIEPIVTRPTPKLWVDAFIPKKKADIINGPPMDAFNEWLKFWKKRLTMLAKIENEPPKKKRKSRKHEDDDSDYEPEQDAGECCSTFVLSGPTGCGKTSFVHFLAKEHGFNVIE</sequence>
<proteinExistence type="predicted"/>
<dbReference type="WBParaSite" id="ES5_v2.g13306.t1">
    <property type="protein sequence ID" value="ES5_v2.g13306.t1"/>
    <property type="gene ID" value="ES5_v2.g13306"/>
</dbReference>